<organism evidence="1 2">
    <name type="scientific">Rhizobium tropici</name>
    <dbReference type="NCBI Taxonomy" id="398"/>
    <lineage>
        <taxon>Bacteria</taxon>
        <taxon>Pseudomonadati</taxon>
        <taxon>Pseudomonadota</taxon>
        <taxon>Alphaproteobacteria</taxon>
        <taxon>Hyphomicrobiales</taxon>
        <taxon>Rhizobiaceae</taxon>
        <taxon>Rhizobium/Agrobacterium group</taxon>
        <taxon>Rhizobium</taxon>
    </lineage>
</organism>
<comment type="caution">
    <text evidence="1">The sequence shown here is derived from an EMBL/GenBank/DDBJ whole genome shotgun (WGS) entry which is preliminary data.</text>
</comment>
<sequence>MIGPLPATERAEFVLFRRLHVAYVLNTALPQRKLSVFDT</sequence>
<gene>
    <name evidence="1" type="ORF">GGD45_003679</name>
</gene>
<protein>
    <submittedName>
        <fullName evidence="1">Uncharacterized protein</fullName>
    </submittedName>
</protein>
<reference evidence="1 2" key="1">
    <citation type="submission" date="2020-08" db="EMBL/GenBank/DDBJ databases">
        <title>Genomic Encyclopedia of Type Strains, Phase IV (KMG-V): Genome sequencing to study the core and pangenomes of soil and plant-associated prokaryotes.</title>
        <authorList>
            <person name="Whitman W."/>
        </authorList>
    </citation>
    <scope>NUCLEOTIDE SEQUENCE [LARGE SCALE GENOMIC DNA]</scope>
    <source>
        <strain evidence="1 2">SEMIA 4059</strain>
    </source>
</reference>
<name>A0ABR6R257_RHITR</name>
<keyword evidence="2" id="KW-1185">Reference proteome</keyword>
<proteinExistence type="predicted"/>
<evidence type="ECO:0000313" key="2">
    <source>
        <dbReference type="Proteomes" id="UP000526625"/>
    </source>
</evidence>
<accession>A0ABR6R257</accession>
<evidence type="ECO:0000313" key="1">
    <source>
        <dbReference type="EMBL" id="MBB6493253.1"/>
    </source>
</evidence>
<dbReference type="Proteomes" id="UP000526625">
    <property type="component" value="Unassembled WGS sequence"/>
</dbReference>
<dbReference type="EMBL" id="JACHBF010000010">
    <property type="protein sequence ID" value="MBB6493253.1"/>
    <property type="molecule type" value="Genomic_DNA"/>
</dbReference>